<evidence type="ECO:0008006" key="4">
    <source>
        <dbReference type="Google" id="ProtNLM"/>
    </source>
</evidence>
<organism evidence="2 3">
    <name type="scientific">candidate division WOR-3 bacterium</name>
    <dbReference type="NCBI Taxonomy" id="2052148"/>
    <lineage>
        <taxon>Bacteria</taxon>
        <taxon>Bacteria division WOR-3</taxon>
    </lineage>
</organism>
<evidence type="ECO:0000313" key="2">
    <source>
        <dbReference type="EMBL" id="HEC79397.1"/>
    </source>
</evidence>
<reference evidence="2" key="1">
    <citation type="journal article" date="2020" name="mSystems">
        <title>Genome- and Community-Level Interaction Insights into Carbon Utilization and Element Cycling Functions of Hydrothermarchaeota in Hydrothermal Sediment.</title>
        <authorList>
            <person name="Zhou Z."/>
            <person name="Liu Y."/>
            <person name="Xu W."/>
            <person name="Pan J."/>
            <person name="Luo Z.H."/>
            <person name="Li M."/>
        </authorList>
    </citation>
    <scope>NUCLEOTIDE SEQUENCE</scope>
    <source>
        <strain evidence="2">HyVt-388</strain>
    </source>
</reference>
<dbReference type="AlphaFoldDB" id="A0A9C9EP45"/>
<keyword evidence="1" id="KW-0812">Transmembrane</keyword>
<feature type="transmembrane region" description="Helical" evidence="1">
    <location>
        <begin position="12"/>
        <end position="32"/>
    </location>
</feature>
<protein>
    <recommendedName>
        <fullName evidence="4">Type II secretion system protein GspG C-terminal domain-containing protein</fullName>
    </recommendedName>
</protein>
<name>A0A9C9EP45_UNCW3</name>
<evidence type="ECO:0000313" key="3">
    <source>
        <dbReference type="Proteomes" id="UP000885826"/>
    </source>
</evidence>
<dbReference type="Proteomes" id="UP000885826">
    <property type="component" value="Unassembled WGS sequence"/>
</dbReference>
<proteinExistence type="predicted"/>
<keyword evidence="1" id="KW-0472">Membrane</keyword>
<gene>
    <name evidence="2" type="ORF">ENI34_09730</name>
</gene>
<sequence>MQVYNSKGMAYISIAISLLIAAILIFTILMVYKPGKGEDAGVGGSPIDRASKVQCLAQKRRLEIAIQSYLMENGRFPSGLSELKEFSSEEFYCPVTGAPYQYNSQTGKVFCPDHH</sequence>
<accession>A0A9C9EP45</accession>
<evidence type="ECO:0000256" key="1">
    <source>
        <dbReference type="SAM" id="Phobius"/>
    </source>
</evidence>
<dbReference type="EMBL" id="DRIG01000100">
    <property type="protein sequence ID" value="HEC79397.1"/>
    <property type="molecule type" value="Genomic_DNA"/>
</dbReference>
<comment type="caution">
    <text evidence="2">The sequence shown here is derived from an EMBL/GenBank/DDBJ whole genome shotgun (WGS) entry which is preliminary data.</text>
</comment>
<keyword evidence="1" id="KW-1133">Transmembrane helix</keyword>